<dbReference type="InterPro" id="IPR029058">
    <property type="entry name" value="AB_hydrolase_fold"/>
</dbReference>
<gene>
    <name evidence="3" type="ORF">AQPE_0707</name>
</gene>
<dbReference type="Gene3D" id="3.40.50.1820">
    <property type="entry name" value="alpha/beta hydrolase"/>
    <property type="match status" value="1"/>
</dbReference>
<dbReference type="RefSeq" id="WP_318349630.1">
    <property type="nucleotide sequence ID" value="NZ_AP018694.1"/>
</dbReference>
<keyword evidence="4" id="KW-1185">Reference proteome</keyword>
<evidence type="ECO:0000259" key="2">
    <source>
        <dbReference type="Pfam" id="PF12697"/>
    </source>
</evidence>
<evidence type="ECO:0000256" key="1">
    <source>
        <dbReference type="ARBA" id="ARBA00022801"/>
    </source>
</evidence>
<accession>A0A5K7S4Y6</accession>
<dbReference type="AlphaFoldDB" id="A0A5K7S4Y6"/>
<protein>
    <submittedName>
        <fullName evidence="3">Mll0351 protein</fullName>
    </submittedName>
</protein>
<reference evidence="3" key="1">
    <citation type="journal article" date="2020" name="Int. J. Syst. Evol. Microbiol.">
        <title>Aquipluma nitroreducens gen. nov. sp. nov., a novel facultatively anaerobic bacterium isolated from a freshwater lake.</title>
        <authorList>
            <person name="Watanabe M."/>
            <person name="Kojima H."/>
            <person name="Fukui M."/>
        </authorList>
    </citation>
    <scope>NUCLEOTIDE SEQUENCE</scope>
    <source>
        <strain evidence="3">MeG22</strain>
    </source>
</reference>
<dbReference type="EMBL" id="AP018694">
    <property type="protein sequence ID" value="BBE16567.1"/>
    <property type="molecule type" value="Genomic_DNA"/>
</dbReference>
<dbReference type="InterPro" id="IPR050266">
    <property type="entry name" value="AB_hydrolase_sf"/>
</dbReference>
<dbReference type="SUPFAM" id="SSF53474">
    <property type="entry name" value="alpha/beta-Hydrolases"/>
    <property type="match status" value="1"/>
</dbReference>
<organism evidence="3 4">
    <name type="scientific">Aquipluma nitroreducens</name>
    <dbReference type="NCBI Taxonomy" id="2010828"/>
    <lineage>
        <taxon>Bacteria</taxon>
        <taxon>Pseudomonadati</taxon>
        <taxon>Bacteroidota</taxon>
        <taxon>Bacteroidia</taxon>
        <taxon>Marinilabiliales</taxon>
        <taxon>Prolixibacteraceae</taxon>
        <taxon>Aquipluma</taxon>
    </lineage>
</organism>
<dbReference type="Pfam" id="PF12697">
    <property type="entry name" value="Abhydrolase_6"/>
    <property type="match status" value="1"/>
</dbReference>
<proteinExistence type="predicted"/>
<evidence type="ECO:0000313" key="3">
    <source>
        <dbReference type="EMBL" id="BBE16567.1"/>
    </source>
</evidence>
<dbReference type="KEGG" id="anf:AQPE_0707"/>
<keyword evidence="1" id="KW-0378">Hydrolase</keyword>
<feature type="domain" description="AB hydrolase-1" evidence="2">
    <location>
        <begin position="80"/>
        <end position="301"/>
    </location>
</feature>
<sequence length="335" mass="38008">MKKFLITTSILIIVLLITYLSGPQFPKPELNRNLPSIQLQTNEVESYVRNKESGKKIKPDNESRIIWANNSLKNKTSYCLLYLHGFSASWYEGNPAHIDFAHRYGMNLYLPRLASHGIDTTEALIDMTPDRLYESAKEALVVAQSLGEKVILMSTSTGGTLSLKLASEFPDLISGLILYSPNVAINNGAAFLLSKPWGLQIARKVYHGNYRITNSDFASEDCRYWNCKYRLEAVVYLQQLVESTMSKENFRKVKTPVFLGYYYKDEGNQDQVVKVDAMLKMYDELGTPENQKRKVAFPEAGNHPIACKLFSKSWQDVEKASFQFAEEKLGLTAIK</sequence>
<evidence type="ECO:0000313" key="4">
    <source>
        <dbReference type="Proteomes" id="UP001193389"/>
    </source>
</evidence>
<dbReference type="PANTHER" id="PTHR43798:SF31">
    <property type="entry name" value="AB HYDROLASE SUPERFAMILY PROTEIN YCLE"/>
    <property type="match status" value="1"/>
</dbReference>
<dbReference type="PANTHER" id="PTHR43798">
    <property type="entry name" value="MONOACYLGLYCEROL LIPASE"/>
    <property type="match status" value="1"/>
</dbReference>
<dbReference type="Proteomes" id="UP001193389">
    <property type="component" value="Chromosome"/>
</dbReference>
<dbReference type="InterPro" id="IPR000073">
    <property type="entry name" value="AB_hydrolase_1"/>
</dbReference>
<dbReference type="GO" id="GO:0016020">
    <property type="term" value="C:membrane"/>
    <property type="evidence" value="ECO:0007669"/>
    <property type="project" value="TreeGrafter"/>
</dbReference>
<name>A0A5K7S4Y6_9BACT</name>
<dbReference type="GO" id="GO:0016787">
    <property type="term" value="F:hydrolase activity"/>
    <property type="evidence" value="ECO:0007669"/>
    <property type="project" value="UniProtKB-KW"/>
</dbReference>